<dbReference type="InterPro" id="IPR002401">
    <property type="entry name" value="Cyt_P450_E_grp-I"/>
</dbReference>
<proteinExistence type="inferred from homology"/>
<comment type="cofactor">
    <cofactor evidence="1 10">
        <name>heme</name>
        <dbReference type="ChEBI" id="CHEBI:30413"/>
    </cofactor>
</comment>
<comment type="subcellular location">
    <subcellularLocation>
        <location evidence="2">Membrane</location>
        <topology evidence="2">Single-pass membrane protein</topology>
    </subcellularLocation>
</comment>
<evidence type="ECO:0000256" key="2">
    <source>
        <dbReference type="ARBA" id="ARBA00004167"/>
    </source>
</evidence>
<gene>
    <name evidence="13" type="ORF">LIER_28774</name>
</gene>
<dbReference type="CDD" id="cd11043">
    <property type="entry name" value="CYP90-like"/>
    <property type="match status" value="1"/>
</dbReference>
<dbReference type="InterPro" id="IPR036396">
    <property type="entry name" value="Cyt_P450_sf"/>
</dbReference>
<name>A0AAV3RKB1_LITER</name>
<dbReference type="PRINTS" id="PR00385">
    <property type="entry name" value="P450"/>
</dbReference>
<keyword evidence="7 11" id="KW-0560">Oxidoreductase</keyword>
<evidence type="ECO:0000256" key="6">
    <source>
        <dbReference type="ARBA" id="ARBA00022989"/>
    </source>
</evidence>
<dbReference type="Pfam" id="PF00067">
    <property type="entry name" value="p450"/>
    <property type="match status" value="1"/>
</dbReference>
<keyword evidence="4 12" id="KW-0812">Transmembrane</keyword>
<evidence type="ECO:0000256" key="5">
    <source>
        <dbReference type="ARBA" id="ARBA00022723"/>
    </source>
</evidence>
<reference evidence="13 14" key="1">
    <citation type="submission" date="2024-01" db="EMBL/GenBank/DDBJ databases">
        <title>The complete chloroplast genome sequence of Lithospermum erythrorhizon: insights into the phylogenetic relationship among Boraginaceae species and the maternal lineages of purple gromwells.</title>
        <authorList>
            <person name="Okada T."/>
            <person name="Watanabe K."/>
        </authorList>
    </citation>
    <scope>NUCLEOTIDE SEQUENCE [LARGE SCALE GENOMIC DNA]</scope>
</reference>
<comment type="caution">
    <text evidence="13">The sequence shown here is derived from an EMBL/GenBank/DDBJ whole genome shotgun (WGS) entry which is preliminary data.</text>
</comment>
<sequence length="482" mass="54834">MDTFFYTLYFVVFIFLTIVFTLVRRRGCHVDKAKLPPGSFGWPVMGETFEFLFGKPENFVTDRMKKFSPDIFKTRVLGEKTVVICGPNGNKFLFANENKLFTAFRPVPMTRLFRSYKDKASQSASRDEAGEKALRQPGFLKPEALVGYLGKMDTIIQELFQAHWQGKYDVKASPFAKTVTLTLACRFFMGTDDAGKIARLIKHFDDVTQGMHSIVLDFPGMVFYRANKAAAAIRKELSVVISNKKKEVASVMASSSGQKPVLMDILSYMILATDPNGKFMPEAELADKMMGLLVAGYSTVATAITFLMKYVGENPDIYNLIRQEQMEIAASKKLGELLQWADVQKMKYSWNVICETMRLTPPLQGTFREVLQDFTYAGYTIPKGWKLYWTMSSTNKDPSYFKDPEKFDPSRYEEDIVPYTYVPFGGGPRTCPGKEYARFAILAFLHNVVKRYSWELTMPDEKIIGDMMPTPANGLPIRLYHL</sequence>
<dbReference type="Gene3D" id="1.10.630.10">
    <property type="entry name" value="Cytochrome P450"/>
    <property type="match status" value="1"/>
</dbReference>
<dbReference type="GO" id="GO:0020037">
    <property type="term" value="F:heme binding"/>
    <property type="evidence" value="ECO:0007669"/>
    <property type="project" value="InterPro"/>
</dbReference>
<evidence type="ECO:0000256" key="10">
    <source>
        <dbReference type="PIRSR" id="PIRSR602401-1"/>
    </source>
</evidence>
<dbReference type="InterPro" id="IPR017972">
    <property type="entry name" value="Cyt_P450_CS"/>
</dbReference>
<dbReference type="Proteomes" id="UP001454036">
    <property type="component" value="Unassembled WGS sequence"/>
</dbReference>
<evidence type="ECO:0000256" key="9">
    <source>
        <dbReference type="ARBA" id="ARBA00023136"/>
    </source>
</evidence>
<organism evidence="13 14">
    <name type="scientific">Lithospermum erythrorhizon</name>
    <name type="common">Purple gromwell</name>
    <name type="synonym">Lithospermum officinale var. erythrorhizon</name>
    <dbReference type="NCBI Taxonomy" id="34254"/>
    <lineage>
        <taxon>Eukaryota</taxon>
        <taxon>Viridiplantae</taxon>
        <taxon>Streptophyta</taxon>
        <taxon>Embryophyta</taxon>
        <taxon>Tracheophyta</taxon>
        <taxon>Spermatophyta</taxon>
        <taxon>Magnoliopsida</taxon>
        <taxon>eudicotyledons</taxon>
        <taxon>Gunneridae</taxon>
        <taxon>Pentapetalae</taxon>
        <taxon>asterids</taxon>
        <taxon>lamiids</taxon>
        <taxon>Boraginales</taxon>
        <taxon>Boraginaceae</taxon>
        <taxon>Boraginoideae</taxon>
        <taxon>Lithospermeae</taxon>
        <taxon>Lithospermum</taxon>
    </lineage>
</organism>
<evidence type="ECO:0000256" key="4">
    <source>
        <dbReference type="ARBA" id="ARBA00022692"/>
    </source>
</evidence>
<dbReference type="EMBL" id="BAABME010009694">
    <property type="protein sequence ID" value="GAA0175641.1"/>
    <property type="molecule type" value="Genomic_DNA"/>
</dbReference>
<dbReference type="GO" id="GO:0005506">
    <property type="term" value="F:iron ion binding"/>
    <property type="evidence" value="ECO:0007669"/>
    <property type="project" value="InterPro"/>
</dbReference>
<feature type="transmembrane region" description="Helical" evidence="12">
    <location>
        <begin position="290"/>
        <end position="312"/>
    </location>
</feature>
<evidence type="ECO:0000256" key="3">
    <source>
        <dbReference type="ARBA" id="ARBA00010617"/>
    </source>
</evidence>
<keyword evidence="5 10" id="KW-0479">Metal-binding</keyword>
<dbReference type="FunFam" id="1.10.630.10:FF:000022">
    <property type="entry name" value="Taxadiene 5-alpha hydroxylase"/>
    <property type="match status" value="1"/>
</dbReference>
<evidence type="ECO:0000256" key="12">
    <source>
        <dbReference type="SAM" id="Phobius"/>
    </source>
</evidence>
<keyword evidence="8 10" id="KW-0408">Iron</keyword>
<evidence type="ECO:0000256" key="8">
    <source>
        <dbReference type="ARBA" id="ARBA00023004"/>
    </source>
</evidence>
<dbReference type="GO" id="GO:0016020">
    <property type="term" value="C:membrane"/>
    <property type="evidence" value="ECO:0007669"/>
    <property type="project" value="UniProtKB-SubCell"/>
</dbReference>
<dbReference type="PROSITE" id="PS00086">
    <property type="entry name" value="CYTOCHROME_P450"/>
    <property type="match status" value="1"/>
</dbReference>
<keyword evidence="14" id="KW-1185">Reference proteome</keyword>
<dbReference type="PANTHER" id="PTHR24286">
    <property type="entry name" value="CYTOCHROME P450 26"/>
    <property type="match status" value="1"/>
</dbReference>
<dbReference type="PANTHER" id="PTHR24286:SF88">
    <property type="entry name" value="BETA-AMYRIN 28-OXIDASE-LIKE"/>
    <property type="match status" value="1"/>
</dbReference>
<dbReference type="InterPro" id="IPR001128">
    <property type="entry name" value="Cyt_P450"/>
</dbReference>
<accession>A0AAV3RKB1</accession>
<evidence type="ECO:0000256" key="1">
    <source>
        <dbReference type="ARBA" id="ARBA00001971"/>
    </source>
</evidence>
<dbReference type="GO" id="GO:0016712">
    <property type="term" value="F:oxidoreductase activity, acting on paired donors, with incorporation or reduction of molecular oxygen, reduced flavin or flavoprotein as one donor, and incorporation of one atom of oxygen"/>
    <property type="evidence" value="ECO:0007669"/>
    <property type="project" value="UniProtKB-ARBA"/>
</dbReference>
<keyword evidence="10 11" id="KW-0349">Heme</keyword>
<comment type="similarity">
    <text evidence="3 11">Belongs to the cytochrome P450 family.</text>
</comment>
<evidence type="ECO:0000313" key="14">
    <source>
        <dbReference type="Proteomes" id="UP001454036"/>
    </source>
</evidence>
<feature type="transmembrane region" description="Helical" evidence="12">
    <location>
        <begin position="6"/>
        <end position="23"/>
    </location>
</feature>
<evidence type="ECO:0000256" key="11">
    <source>
        <dbReference type="RuleBase" id="RU000461"/>
    </source>
</evidence>
<keyword evidence="11" id="KW-0503">Monooxygenase</keyword>
<dbReference type="PRINTS" id="PR00463">
    <property type="entry name" value="EP450I"/>
</dbReference>
<evidence type="ECO:0000256" key="7">
    <source>
        <dbReference type="ARBA" id="ARBA00023002"/>
    </source>
</evidence>
<keyword evidence="6 12" id="KW-1133">Transmembrane helix</keyword>
<dbReference type="GO" id="GO:0016125">
    <property type="term" value="P:sterol metabolic process"/>
    <property type="evidence" value="ECO:0007669"/>
    <property type="project" value="TreeGrafter"/>
</dbReference>
<evidence type="ECO:0000313" key="13">
    <source>
        <dbReference type="EMBL" id="GAA0175641.1"/>
    </source>
</evidence>
<dbReference type="AlphaFoldDB" id="A0AAV3RKB1"/>
<dbReference type="SUPFAM" id="SSF48264">
    <property type="entry name" value="Cytochrome P450"/>
    <property type="match status" value="1"/>
</dbReference>
<protein>
    <submittedName>
        <fullName evidence="13">Oxygenase</fullName>
    </submittedName>
</protein>
<keyword evidence="9 12" id="KW-0472">Membrane</keyword>
<feature type="binding site" description="axial binding residue" evidence="10">
    <location>
        <position position="431"/>
    </location>
    <ligand>
        <name>heme</name>
        <dbReference type="ChEBI" id="CHEBI:30413"/>
    </ligand>
    <ligandPart>
        <name>Fe</name>
        <dbReference type="ChEBI" id="CHEBI:18248"/>
    </ligandPart>
</feature>